<organism evidence="7 9">
    <name type="scientific">Testicularia cyperi</name>
    <dbReference type="NCBI Taxonomy" id="1882483"/>
    <lineage>
        <taxon>Eukaryota</taxon>
        <taxon>Fungi</taxon>
        <taxon>Dikarya</taxon>
        <taxon>Basidiomycota</taxon>
        <taxon>Ustilaginomycotina</taxon>
        <taxon>Ustilaginomycetes</taxon>
        <taxon>Ustilaginales</taxon>
        <taxon>Anthracoideaceae</taxon>
        <taxon>Testicularia</taxon>
    </lineage>
</organism>
<evidence type="ECO:0000256" key="3">
    <source>
        <dbReference type="ARBA" id="ARBA00022741"/>
    </source>
</evidence>
<name>A0A317XFZ5_9BASI</name>
<keyword evidence="9" id="KW-1185">Reference proteome</keyword>
<dbReference type="InParanoid" id="A0A317XFZ5"/>
<evidence type="ECO:0000313" key="7">
    <source>
        <dbReference type="EMBL" id="PWY97091.1"/>
    </source>
</evidence>
<keyword evidence="7" id="KW-0378">Hydrolase</keyword>
<evidence type="ECO:0000256" key="2">
    <source>
        <dbReference type="ARBA" id="ARBA00022448"/>
    </source>
</evidence>
<keyword evidence="3" id="KW-0547">Nucleotide-binding</keyword>
<dbReference type="GO" id="GO:0016887">
    <property type="term" value="F:ATP hydrolysis activity"/>
    <property type="evidence" value="ECO:0007669"/>
    <property type="project" value="InterPro"/>
</dbReference>
<accession>A0A317XFZ5</accession>
<dbReference type="OrthoDB" id="10255969at2759"/>
<proteinExistence type="inferred from homology"/>
<feature type="domain" description="ABC transporter" evidence="6">
    <location>
        <begin position="140"/>
        <end position="380"/>
    </location>
</feature>
<dbReference type="Proteomes" id="UP000246740">
    <property type="component" value="Unassembled WGS sequence"/>
</dbReference>
<dbReference type="GO" id="GO:0005524">
    <property type="term" value="F:ATP binding"/>
    <property type="evidence" value="ECO:0007669"/>
    <property type="project" value="UniProtKB-KW"/>
</dbReference>
<dbReference type="PANTHER" id="PTHR43117:SF4">
    <property type="entry name" value="OSMOPROTECTANT IMPORT ATP-BINDING PROTEIN OSMV"/>
    <property type="match status" value="1"/>
</dbReference>
<dbReference type="InterPro" id="IPR003439">
    <property type="entry name" value="ABC_transporter-like_ATP-bd"/>
</dbReference>
<evidence type="ECO:0000313" key="9">
    <source>
        <dbReference type="Proteomes" id="UP000246740"/>
    </source>
</evidence>
<evidence type="ECO:0000313" key="8">
    <source>
        <dbReference type="EMBL" id="PWY97295.1"/>
    </source>
</evidence>
<keyword evidence="4" id="KW-0067">ATP-binding</keyword>
<dbReference type="PROSITE" id="PS50893">
    <property type="entry name" value="ABC_TRANSPORTER_2"/>
    <property type="match status" value="2"/>
</dbReference>
<evidence type="ECO:0000256" key="4">
    <source>
        <dbReference type="ARBA" id="ARBA00022840"/>
    </source>
</evidence>
<evidence type="ECO:0000256" key="1">
    <source>
        <dbReference type="ARBA" id="ARBA00005417"/>
    </source>
</evidence>
<feature type="compositionally biased region" description="Polar residues" evidence="5">
    <location>
        <begin position="137"/>
        <end position="150"/>
    </location>
</feature>
<feature type="region of interest" description="Disordered" evidence="5">
    <location>
        <begin position="362"/>
        <end position="396"/>
    </location>
</feature>
<dbReference type="AlphaFoldDB" id="A0A317XFZ5"/>
<sequence length="718" mass="78199">MQRTARLATAAIRTGLRAANRTRSSPHIGLVAALGSKRWTSGPGSTSASSEYQSLPPLVRLQQVQLSALATPPGSEPVSLDWTVNDRASDECWAIIGPASEQGGAVRRQLVDILLGRQRPKRCSTTHKYEPVHPFLQPQTQSEGDASTPRSPARSIKHVSFATKMGAGASSGSTGDFTNYSARYGAIREEDRVTLYERLMELLDCPVGLVAKLRFVPDPLASIQNAKDDTQSVGRFKYASEQQRQDAVKKAREADKVIRQMAPLLLIDDQLLHRPLIALSNGQTRRARILSSLISGAEMVVLEEPFSGIDPTTRDKLNRLFAQLHADRKPRLLLVLREQDPIPDLVTHTLCIDDQGCITHIGPRTDATEPNQSQTPAATSASALQPSAAESRTAVGGHHVILRNAAEQASRRGDAASSSSRREPIISIKGVSIVYGDKTVLDRIEMDIHPGDRWILAGDNGSGKTTLLALILGDHPKSFSFPSESLSLFGHARDHPSNARTLINRRIGHLSPELFNAFPRRRAELGGLTVGETIASGFENVFARRAYSQSQKERVWSLLALFADLIKSPQGHAFSSASASGSGIDSDSNRNRNRNSGSGSGSGTGDVDIQALSGRAFAELSHGSQAVVLFLRAVVGNPSLLVLDEPFQGMDARQVQRTRDYLDHPDAWLVGSSDHQRHLDRAARQNMAVVTVSHYESEWPVSFHQLLRLRDGVVVERV</sequence>
<dbReference type="InterPro" id="IPR003593">
    <property type="entry name" value="AAA+_ATPase"/>
</dbReference>
<feature type="region of interest" description="Disordered" evidence="5">
    <location>
        <begin position="134"/>
        <end position="154"/>
    </location>
</feature>
<dbReference type="SMART" id="SM00382">
    <property type="entry name" value="AAA"/>
    <property type="match status" value="1"/>
</dbReference>
<dbReference type="STRING" id="1882483.A0A317XFZ5"/>
<dbReference type="InterPro" id="IPR027417">
    <property type="entry name" value="P-loop_NTPase"/>
</dbReference>
<feature type="compositionally biased region" description="Low complexity" evidence="5">
    <location>
        <begin position="575"/>
        <end position="586"/>
    </location>
</feature>
<dbReference type="Pfam" id="PF00005">
    <property type="entry name" value="ABC_tran"/>
    <property type="match status" value="1"/>
</dbReference>
<dbReference type="PANTHER" id="PTHR43117">
    <property type="entry name" value="OSMOPROTECTANT IMPORT ATP-BINDING PROTEIN OSMV"/>
    <property type="match status" value="1"/>
</dbReference>
<feature type="region of interest" description="Disordered" evidence="5">
    <location>
        <begin position="574"/>
        <end position="605"/>
    </location>
</feature>
<keyword evidence="2" id="KW-0813">Transport</keyword>
<comment type="similarity">
    <text evidence="1">Belongs to the ABC transporter superfamily.</text>
</comment>
<dbReference type="SUPFAM" id="SSF52540">
    <property type="entry name" value="P-loop containing nucleoside triphosphate hydrolases"/>
    <property type="match status" value="2"/>
</dbReference>
<feature type="domain" description="ABC transporter" evidence="6">
    <location>
        <begin position="426"/>
        <end position="715"/>
    </location>
</feature>
<evidence type="ECO:0000259" key="6">
    <source>
        <dbReference type="PROSITE" id="PS50893"/>
    </source>
</evidence>
<protein>
    <submittedName>
        <fullName evidence="7">P-loop containing nucleoside triphosphate hydrolase protein</fullName>
    </submittedName>
</protein>
<dbReference type="Gene3D" id="3.40.50.300">
    <property type="entry name" value="P-loop containing nucleotide triphosphate hydrolases"/>
    <property type="match status" value="2"/>
</dbReference>
<feature type="compositionally biased region" description="Low complexity" evidence="5">
    <location>
        <begin position="372"/>
        <end position="389"/>
    </location>
</feature>
<dbReference type="FunCoup" id="A0A317XFZ5">
    <property type="interactions" value="63"/>
</dbReference>
<reference evidence="7 9" key="1">
    <citation type="journal article" date="2018" name="Mol. Biol. Evol.">
        <title>Broad Genomic Sampling Reveals a Smut Pathogenic Ancestry of the Fungal Clade Ustilaginomycotina.</title>
        <authorList>
            <person name="Kijpornyongpan T."/>
            <person name="Mondo S.J."/>
            <person name="Barry K."/>
            <person name="Sandor L."/>
            <person name="Lee J."/>
            <person name="Lipzen A."/>
            <person name="Pangilinan J."/>
            <person name="LaButti K."/>
            <person name="Hainaut M."/>
            <person name="Henrissat B."/>
            <person name="Grigoriev I.V."/>
            <person name="Spatafora J.W."/>
            <person name="Aime M.C."/>
        </authorList>
    </citation>
    <scope>NUCLEOTIDE SEQUENCE [LARGE SCALE GENOMIC DNA]</scope>
    <source>
        <strain evidence="7 9">MCA 3645</strain>
    </source>
</reference>
<dbReference type="EMBL" id="KZ819212">
    <property type="protein sequence ID" value="PWY97295.1"/>
    <property type="molecule type" value="Genomic_DNA"/>
</dbReference>
<evidence type="ECO:0000256" key="5">
    <source>
        <dbReference type="SAM" id="MobiDB-lite"/>
    </source>
</evidence>
<gene>
    <name evidence="8" type="ORF">BCV70DRAFT_239656</name>
    <name evidence="7" type="ORF">BCV70DRAFT_239791</name>
</gene>
<dbReference type="EMBL" id="KZ819221">
    <property type="protein sequence ID" value="PWY97091.1"/>
    <property type="molecule type" value="Genomic_DNA"/>
</dbReference>